<evidence type="ECO:0000313" key="2">
    <source>
        <dbReference type="Proteomes" id="UP001295444"/>
    </source>
</evidence>
<accession>A0AAD1W9V1</accession>
<keyword evidence="2" id="KW-1185">Reference proteome</keyword>
<dbReference type="Proteomes" id="UP001295444">
    <property type="component" value="Chromosome 06"/>
</dbReference>
<dbReference type="AlphaFoldDB" id="A0AAD1W9V1"/>
<sequence length="143" mass="16411">MSDTNIQASNKLHIETQGEQHWYLFCLGSSRLCNYLITQLYSLRSCDSNGVFHTCTRWWMPRTTPTPVEIRQHRSGVDIVRFPTTPDSLDHQACYLFAGNVDLWGHQTRSSTHSKWSRSTQGELRPSMRVSFVAIADFIQSCA</sequence>
<evidence type="ECO:0000313" key="1">
    <source>
        <dbReference type="EMBL" id="CAH2299500.1"/>
    </source>
</evidence>
<reference evidence="1" key="1">
    <citation type="submission" date="2022-03" db="EMBL/GenBank/DDBJ databases">
        <authorList>
            <person name="Alioto T."/>
            <person name="Alioto T."/>
            <person name="Gomez Garrido J."/>
        </authorList>
    </citation>
    <scope>NUCLEOTIDE SEQUENCE</scope>
</reference>
<protein>
    <submittedName>
        <fullName evidence="1">Uncharacterized protein</fullName>
    </submittedName>
</protein>
<gene>
    <name evidence="1" type="ORF">PECUL_23A017065</name>
</gene>
<dbReference type="EMBL" id="OW240917">
    <property type="protein sequence ID" value="CAH2299500.1"/>
    <property type="molecule type" value="Genomic_DNA"/>
</dbReference>
<name>A0AAD1W9V1_PELCU</name>
<proteinExistence type="predicted"/>
<organism evidence="1 2">
    <name type="scientific">Pelobates cultripes</name>
    <name type="common">Western spadefoot toad</name>
    <dbReference type="NCBI Taxonomy" id="61616"/>
    <lineage>
        <taxon>Eukaryota</taxon>
        <taxon>Metazoa</taxon>
        <taxon>Chordata</taxon>
        <taxon>Craniata</taxon>
        <taxon>Vertebrata</taxon>
        <taxon>Euteleostomi</taxon>
        <taxon>Amphibia</taxon>
        <taxon>Batrachia</taxon>
        <taxon>Anura</taxon>
        <taxon>Pelobatoidea</taxon>
        <taxon>Pelobatidae</taxon>
        <taxon>Pelobates</taxon>
    </lineage>
</organism>